<evidence type="ECO:0000256" key="1">
    <source>
        <dbReference type="SAM" id="MobiDB-lite"/>
    </source>
</evidence>
<feature type="compositionally biased region" description="Basic residues" evidence="1">
    <location>
        <begin position="178"/>
        <end position="197"/>
    </location>
</feature>
<dbReference type="EMBL" id="MU006453">
    <property type="protein sequence ID" value="KAF2843964.1"/>
    <property type="molecule type" value="Genomic_DNA"/>
</dbReference>
<feature type="compositionally biased region" description="Low complexity" evidence="1">
    <location>
        <begin position="168"/>
        <end position="177"/>
    </location>
</feature>
<organism evidence="2 3">
    <name type="scientific">Plenodomus tracheiphilus IPT5</name>
    <dbReference type="NCBI Taxonomy" id="1408161"/>
    <lineage>
        <taxon>Eukaryota</taxon>
        <taxon>Fungi</taxon>
        <taxon>Dikarya</taxon>
        <taxon>Ascomycota</taxon>
        <taxon>Pezizomycotina</taxon>
        <taxon>Dothideomycetes</taxon>
        <taxon>Pleosporomycetidae</taxon>
        <taxon>Pleosporales</taxon>
        <taxon>Pleosporineae</taxon>
        <taxon>Leptosphaeriaceae</taxon>
        <taxon>Plenodomus</taxon>
    </lineage>
</organism>
<reference evidence="2" key="1">
    <citation type="submission" date="2020-01" db="EMBL/GenBank/DDBJ databases">
        <authorList>
            <consortium name="DOE Joint Genome Institute"/>
            <person name="Haridas S."/>
            <person name="Albert R."/>
            <person name="Binder M."/>
            <person name="Bloem J."/>
            <person name="Labutti K."/>
            <person name="Salamov A."/>
            <person name="Andreopoulos B."/>
            <person name="Baker S.E."/>
            <person name="Barry K."/>
            <person name="Bills G."/>
            <person name="Bluhm B.H."/>
            <person name="Cannon C."/>
            <person name="Castanera R."/>
            <person name="Culley D.E."/>
            <person name="Daum C."/>
            <person name="Ezra D."/>
            <person name="Gonzalez J.B."/>
            <person name="Henrissat B."/>
            <person name="Kuo A."/>
            <person name="Liang C."/>
            <person name="Lipzen A."/>
            <person name="Lutzoni F."/>
            <person name="Magnuson J."/>
            <person name="Mondo S."/>
            <person name="Nolan M."/>
            <person name="Ohm R."/>
            <person name="Pangilinan J."/>
            <person name="Park H.-J."/>
            <person name="Ramirez L."/>
            <person name="Alfaro M."/>
            <person name="Sun H."/>
            <person name="Tritt A."/>
            <person name="Yoshinaga Y."/>
            <person name="Zwiers L.-H."/>
            <person name="Turgeon B.G."/>
            <person name="Goodwin S.B."/>
            <person name="Spatafora J.W."/>
            <person name="Crous P.W."/>
            <person name="Grigoriev I.V."/>
        </authorList>
    </citation>
    <scope>NUCLEOTIDE SEQUENCE</scope>
    <source>
        <strain evidence="2">IPT5</strain>
    </source>
</reference>
<feature type="compositionally biased region" description="Basic residues" evidence="1">
    <location>
        <begin position="220"/>
        <end position="232"/>
    </location>
</feature>
<proteinExistence type="predicted"/>
<dbReference type="Proteomes" id="UP000799423">
    <property type="component" value="Unassembled WGS sequence"/>
</dbReference>
<feature type="region of interest" description="Disordered" evidence="1">
    <location>
        <begin position="1"/>
        <end position="33"/>
    </location>
</feature>
<dbReference type="AlphaFoldDB" id="A0A6A7AMN1"/>
<feature type="region of interest" description="Disordered" evidence="1">
    <location>
        <begin position="143"/>
        <end position="232"/>
    </location>
</feature>
<keyword evidence="3" id="KW-1185">Reference proteome</keyword>
<sequence>MPFGRRDSGLNPHQTDPAQSGQSSDSDSSALSASDWRKIRQLVDHAVADRDQRKISKLNQTIHRLSIRSVLAEHENAAEEYYGGAFFWSPRKVKEALDRQLQQGLEEEQLQHQKAEAARVREEQRQEKLRAVEARRAARTAARLMRQEEKAREAADRALRQAARRTQQRLQQAQKIAQRGKRRRLKVATKAGSKKRAAAQPQGGGEASGAAAGPPPSQSRHGRSIKLPAKYR</sequence>
<dbReference type="OrthoDB" id="3695090at2759"/>
<protein>
    <submittedName>
        <fullName evidence="2">Uncharacterized protein</fullName>
    </submittedName>
</protein>
<evidence type="ECO:0000313" key="3">
    <source>
        <dbReference type="Proteomes" id="UP000799423"/>
    </source>
</evidence>
<accession>A0A6A7AMN1</accession>
<evidence type="ECO:0000313" key="2">
    <source>
        <dbReference type="EMBL" id="KAF2843964.1"/>
    </source>
</evidence>
<gene>
    <name evidence="2" type="ORF">T440DRAFT_512433</name>
</gene>
<name>A0A6A7AMN1_9PLEO</name>
<feature type="compositionally biased region" description="Basic and acidic residues" evidence="1">
    <location>
        <begin position="145"/>
        <end position="159"/>
    </location>
</feature>
<feature type="compositionally biased region" description="Low complexity" evidence="1">
    <location>
        <begin position="18"/>
        <end position="33"/>
    </location>
</feature>